<sequence>MTNHFDRAVQVTQCVQKTAGIPVVWGGIHPTVRPEECLQYADVVCIGEGESSIVELAARIDNGEGRRNIPGIWAKDSQGIIKNPLPPLIQDLDALPFPDYDCDTNYILRGQDFLRLSADVFAIEAADYHTLCTRGCPHNCA</sequence>
<name>X1FRR0_9ZZZZ</name>
<dbReference type="Pfam" id="PF02310">
    <property type="entry name" value="B12-binding"/>
    <property type="match status" value="1"/>
</dbReference>
<evidence type="ECO:0000256" key="5">
    <source>
        <dbReference type="ARBA" id="ARBA00023014"/>
    </source>
</evidence>
<dbReference type="GO" id="GO:0046872">
    <property type="term" value="F:metal ion binding"/>
    <property type="evidence" value="ECO:0007669"/>
    <property type="project" value="UniProtKB-KW"/>
</dbReference>
<dbReference type="GO" id="GO:0031419">
    <property type="term" value="F:cobalamin binding"/>
    <property type="evidence" value="ECO:0007669"/>
    <property type="project" value="InterPro"/>
</dbReference>
<reference evidence="7" key="1">
    <citation type="journal article" date="2014" name="Front. Microbiol.">
        <title>High frequency of phylogenetically diverse reductive dehalogenase-homologous genes in deep subseafloor sedimentary metagenomes.</title>
        <authorList>
            <person name="Kawai M."/>
            <person name="Futagami T."/>
            <person name="Toyoda A."/>
            <person name="Takaki Y."/>
            <person name="Nishi S."/>
            <person name="Hori S."/>
            <person name="Arai W."/>
            <person name="Tsubouchi T."/>
            <person name="Morono Y."/>
            <person name="Uchiyama I."/>
            <person name="Ito T."/>
            <person name="Fujiyama A."/>
            <person name="Inagaki F."/>
            <person name="Takami H."/>
        </authorList>
    </citation>
    <scope>NUCLEOTIDE SEQUENCE</scope>
    <source>
        <strain evidence="7">Expedition CK06-06</strain>
    </source>
</reference>
<dbReference type="AlphaFoldDB" id="X1FRR0"/>
<dbReference type="EMBL" id="BARU01021652">
    <property type="protein sequence ID" value="GAH48371.1"/>
    <property type="molecule type" value="Genomic_DNA"/>
</dbReference>
<keyword evidence="2" id="KW-0949">S-adenosyl-L-methionine</keyword>
<evidence type="ECO:0000256" key="1">
    <source>
        <dbReference type="ARBA" id="ARBA00001966"/>
    </source>
</evidence>
<dbReference type="PROSITE" id="PS51332">
    <property type="entry name" value="B12_BINDING"/>
    <property type="match status" value="1"/>
</dbReference>
<proteinExistence type="predicted"/>
<dbReference type="GO" id="GO:0051536">
    <property type="term" value="F:iron-sulfur cluster binding"/>
    <property type="evidence" value="ECO:0007669"/>
    <property type="project" value="UniProtKB-KW"/>
</dbReference>
<dbReference type="PANTHER" id="PTHR43409">
    <property type="entry name" value="ANAEROBIC MAGNESIUM-PROTOPORPHYRIN IX MONOMETHYL ESTER CYCLASE-RELATED"/>
    <property type="match status" value="1"/>
</dbReference>
<evidence type="ECO:0000256" key="2">
    <source>
        <dbReference type="ARBA" id="ARBA00022691"/>
    </source>
</evidence>
<evidence type="ECO:0000256" key="4">
    <source>
        <dbReference type="ARBA" id="ARBA00023004"/>
    </source>
</evidence>
<keyword evidence="4" id="KW-0408">Iron</keyword>
<dbReference type="Gene3D" id="3.40.50.280">
    <property type="entry name" value="Cobalamin-binding domain"/>
    <property type="match status" value="1"/>
</dbReference>
<organism evidence="7">
    <name type="scientific">marine sediment metagenome</name>
    <dbReference type="NCBI Taxonomy" id="412755"/>
    <lineage>
        <taxon>unclassified sequences</taxon>
        <taxon>metagenomes</taxon>
        <taxon>ecological metagenomes</taxon>
    </lineage>
</organism>
<keyword evidence="5" id="KW-0411">Iron-sulfur</keyword>
<dbReference type="InterPro" id="IPR051198">
    <property type="entry name" value="BchE-like"/>
</dbReference>
<evidence type="ECO:0000313" key="7">
    <source>
        <dbReference type="EMBL" id="GAH48371.1"/>
    </source>
</evidence>
<dbReference type="InterPro" id="IPR006158">
    <property type="entry name" value="Cobalamin-bd"/>
</dbReference>
<evidence type="ECO:0000256" key="3">
    <source>
        <dbReference type="ARBA" id="ARBA00022723"/>
    </source>
</evidence>
<protein>
    <recommendedName>
        <fullName evidence="6">B12-binding domain-containing protein</fullName>
    </recommendedName>
</protein>
<gene>
    <name evidence="7" type="ORF">S03H2_35405</name>
</gene>
<accession>X1FRR0</accession>
<keyword evidence="3" id="KW-0479">Metal-binding</keyword>
<feature type="non-terminal residue" evidence="7">
    <location>
        <position position="141"/>
    </location>
</feature>
<comment type="cofactor">
    <cofactor evidence="1">
        <name>[4Fe-4S] cluster</name>
        <dbReference type="ChEBI" id="CHEBI:49883"/>
    </cofactor>
</comment>
<evidence type="ECO:0000259" key="6">
    <source>
        <dbReference type="PROSITE" id="PS51332"/>
    </source>
</evidence>
<feature type="domain" description="B12-binding" evidence="6">
    <location>
        <begin position="1"/>
        <end position="67"/>
    </location>
</feature>
<comment type="caution">
    <text evidence="7">The sequence shown here is derived from an EMBL/GenBank/DDBJ whole genome shotgun (WGS) entry which is preliminary data.</text>
</comment>